<dbReference type="EMBL" id="BARV01031534">
    <property type="protein sequence ID" value="GAI38732.1"/>
    <property type="molecule type" value="Genomic_DNA"/>
</dbReference>
<sequence>MSLVEGLLIFFAIIAIYTFSAFVLHKKGVLKKYNISFWGPALMWRTNRGKKFLQKLARKKRFWKAYSSSGIVLCFIMMVLMTTMLIWQAWLVFGFTPEQKESLPGPEVALVIPGINPI</sequence>
<evidence type="ECO:0000313" key="2">
    <source>
        <dbReference type="EMBL" id="GAI38732.1"/>
    </source>
</evidence>
<feature type="transmembrane region" description="Helical" evidence="1">
    <location>
        <begin position="65"/>
        <end position="90"/>
    </location>
</feature>
<comment type="caution">
    <text evidence="2">The sequence shown here is derived from an EMBL/GenBank/DDBJ whole genome shotgun (WGS) entry which is preliminary data.</text>
</comment>
<protein>
    <submittedName>
        <fullName evidence="2">Uncharacterized protein</fullName>
    </submittedName>
</protein>
<keyword evidence="1" id="KW-1133">Transmembrane helix</keyword>
<evidence type="ECO:0000256" key="1">
    <source>
        <dbReference type="SAM" id="Phobius"/>
    </source>
</evidence>
<name>X1N3X8_9ZZZZ</name>
<keyword evidence="1" id="KW-0812">Transmembrane</keyword>
<reference evidence="2" key="1">
    <citation type="journal article" date="2014" name="Front. Microbiol.">
        <title>High frequency of phylogenetically diverse reductive dehalogenase-homologous genes in deep subseafloor sedimentary metagenomes.</title>
        <authorList>
            <person name="Kawai M."/>
            <person name="Futagami T."/>
            <person name="Toyoda A."/>
            <person name="Takaki Y."/>
            <person name="Nishi S."/>
            <person name="Hori S."/>
            <person name="Arai W."/>
            <person name="Tsubouchi T."/>
            <person name="Morono Y."/>
            <person name="Uchiyama I."/>
            <person name="Ito T."/>
            <person name="Fujiyama A."/>
            <person name="Inagaki F."/>
            <person name="Takami H."/>
        </authorList>
    </citation>
    <scope>NUCLEOTIDE SEQUENCE</scope>
    <source>
        <strain evidence="2">Expedition CK06-06</strain>
    </source>
</reference>
<proteinExistence type="predicted"/>
<keyword evidence="1" id="KW-0472">Membrane</keyword>
<feature type="transmembrane region" description="Helical" evidence="1">
    <location>
        <begin position="6"/>
        <end position="24"/>
    </location>
</feature>
<dbReference type="AlphaFoldDB" id="X1N3X8"/>
<feature type="non-terminal residue" evidence="2">
    <location>
        <position position="118"/>
    </location>
</feature>
<organism evidence="2">
    <name type="scientific">marine sediment metagenome</name>
    <dbReference type="NCBI Taxonomy" id="412755"/>
    <lineage>
        <taxon>unclassified sequences</taxon>
        <taxon>metagenomes</taxon>
        <taxon>ecological metagenomes</taxon>
    </lineage>
</organism>
<accession>X1N3X8</accession>
<gene>
    <name evidence="2" type="ORF">S06H3_49880</name>
</gene>